<evidence type="ECO:0000256" key="1">
    <source>
        <dbReference type="ARBA" id="ARBA00023015"/>
    </source>
</evidence>
<keyword evidence="2" id="KW-0238">DNA-binding</keyword>
<dbReference type="AlphaFoldDB" id="A0A7X0STL3"/>
<keyword evidence="6" id="KW-1185">Reference proteome</keyword>
<gene>
    <name evidence="5" type="ORF">H7C18_33845</name>
</gene>
<dbReference type="Pfam" id="PF12833">
    <property type="entry name" value="HTH_18"/>
    <property type="match status" value="1"/>
</dbReference>
<name>A0A7X0STL3_9BACL</name>
<dbReference type="InterPro" id="IPR018062">
    <property type="entry name" value="HTH_AraC-typ_CS"/>
</dbReference>
<dbReference type="Pfam" id="PF02311">
    <property type="entry name" value="AraC_binding"/>
    <property type="match status" value="1"/>
</dbReference>
<dbReference type="SUPFAM" id="SSF46689">
    <property type="entry name" value="Homeodomain-like"/>
    <property type="match status" value="2"/>
</dbReference>
<organism evidence="5 6">
    <name type="scientific">Cohnella zeiphila</name>
    <dbReference type="NCBI Taxonomy" id="2761120"/>
    <lineage>
        <taxon>Bacteria</taxon>
        <taxon>Bacillati</taxon>
        <taxon>Bacillota</taxon>
        <taxon>Bacilli</taxon>
        <taxon>Bacillales</taxon>
        <taxon>Paenibacillaceae</taxon>
        <taxon>Cohnella</taxon>
    </lineage>
</organism>
<dbReference type="SMART" id="SM00342">
    <property type="entry name" value="HTH_ARAC"/>
    <property type="match status" value="1"/>
</dbReference>
<sequence length="289" mass="32757">MNINHLHTIAPELVFGTEAAFRVHYWGSISDHRTHPLHKHSFFECCCVTSGEGGYIESGERYPLYQGDIILSRPDAWHQIESADGIGLAWVAFMPEDRTGGEWARNCRRLTEPDRVVVPAAAPSLTASLWQTLRTAEPDAIQNRTLLESIACSLLLSCFQTFLNDRGEQPKSAASKPRESVLLHKARLFIRDNLSLRIKLQDLAEYLHISERHLSRLFNDELGMNFSDYYRQVKIRTATALLESTTYTLEQIAANTGFYSVHHFAKSFKLATGTPPGQWRKERMAPAAR</sequence>
<dbReference type="Gene3D" id="2.60.120.10">
    <property type="entry name" value="Jelly Rolls"/>
    <property type="match status" value="1"/>
</dbReference>
<dbReference type="InterPro" id="IPR037923">
    <property type="entry name" value="HTH-like"/>
</dbReference>
<dbReference type="PANTHER" id="PTHR43280">
    <property type="entry name" value="ARAC-FAMILY TRANSCRIPTIONAL REGULATOR"/>
    <property type="match status" value="1"/>
</dbReference>
<comment type="caution">
    <text evidence="5">The sequence shown here is derived from an EMBL/GenBank/DDBJ whole genome shotgun (WGS) entry which is preliminary data.</text>
</comment>
<feature type="domain" description="HTH araC/xylS-type" evidence="4">
    <location>
        <begin position="184"/>
        <end position="282"/>
    </location>
</feature>
<dbReference type="InterPro" id="IPR014710">
    <property type="entry name" value="RmlC-like_jellyroll"/>
</dbReference>
<dbReference type="RefSeq" id="WP_185133553.1">
    <property type="nucleotide sequence ID" value="NZ_JACJVO010000060.1"/>
</dbReference>
<evidence type="ECO:0000256" key="2">
    <source>
        <dbReference type="ARBA" id="ARBA00023125"/>
    </source>
</evidence>
<dbReference type="PROSITE" id="PS00041">
    <property type="entry name" value="HTH_ARAC_FAMILY_1"/>
    <property type="match status" value="1"/>
</dbReference>
<keyword evidence="1" id="KW-0805">Transcription regulation</keyword>
<keyword evidence="3" id="KW-0804">Transcription</keyword>
<dbReference type="GO" id="GO:0003700">
    <property type="term" value="F:DNA-binding transcription factor activity"/>
    <property type="evidence" value="ECO:0007669"/>
    <property type="project" value="InterPro"/>
</dbReference>
<dbReference type="InterPro" id="IPR003313">
    <property type="entry name" value="AraC-bd"/>
</dbReference>
<dbReference type="Proteomes" id="UP000564644">
    <property type="component" value="Unassembled WGS sequence"/>
</dbReference>
<proteinExistence type="predicted"/>
<dbReference type="InterPro" id="IPR009057">
    <property type="entry name" value="Homeodomain-like_sf"/>
</dbReference>
<dbReference type="PROSITE" id="PS01124">
    <property type="entry name" value="HTH_ARAC_FAMILY_2"/>
    <property type="match status" value="1"/>
</dbReference>
<evidence type="ECO:0000313" key="5">
    <source>
        <dbReference type="EMBL" id="MBB6735904.1"/>
    </source>
</evidence>
<dbReference type="SUPFAM" id="SSF51215">
    <property type="entry name" value="Regulatory protein AraC"/>
    <property type="match status" value="1"/>
</dbReference>
<dbReference type="PANTHER" id="PTHR43280:SF28">
    <property type="entry name" value="HTH-TYPE TRANSCRIPTIONAL ACTIVATOR RHAS"/>
    <property type="match status" value="1"/>
</dbReference>
<evidence type="ECO:0000313" key="6">
    <source>
        <dbReference type="Proteomes" id="UP000564644"/>
    </source>
</evidence>
<reference evidence="5 6" key="1">
    <citation type="submission" date="2020-08" db="EMBL/GenBank/DDBJ databases">
        <title>Cohnella phylogeny.</title>
        <authorList>
            <person name="Dunlap C."/>
        </authorList>
    </citation>
    <scope>NUCLEOTIDE SEQUENCE [LARGE SCALE GENOMIC DNA]</scope>
    <source>
        <strain evidence="5 6">CBP 2801</strain>
    </source>
</reference>
<dbReference type="GO" id="GO:0043565">
    <property type="term" value="F:sequence-specific DNA binding"/>
    <property type="evidence" value="ECO:0007669"/>
    <property type="project" value="InterPro"/>
</dbReference>
<protein>
    <submittedName>
        <fullName evidence="5">AraC family transcriptional regulator</fullName>
    </submittedName>
</protein>
<evidence type="ECO:0000259" key="4">
    <source>
        <dbReference type="PROSITE" id="PS01124"/>
    </source>
</evidence>
<dbReference type="InterPro" id="IPR018060">
    <property type="entry name" value="HTH_AraC"/>
</dbReference>
<dbReference type="Gene3D" id="1.10.10.60">
    <property type="entry name" value="Homeodomain-like"/>
    <property type="match status" value="2"/>
</dbReference>
<dbReference type="EMBL" id="JACJVO010000060">
    <property type="protein sequence ID" value="MBB6735904.1"/>
    <property type="molecule type" value="Genomic_DNA"/>
</dbReference>
<accession>A0A7X0STL3</accession>
<evidence type="ECO:0000256" key="3">
    <source>
        <dbReference type="ARBA" id="ARBA00023163"/>
    </source>
</evidence>